<gene>
    <name evidence="1" type="ORF">JCM21738_5359</name>
</gene>
<evidence type="ECO:0000313" key="1">
    <source>
        <dbReference type="EMBL" id="GAE48270.1"/>
    </source>
</evidence>
<reference evidence="1 2" key="1">
    <citation type="submission" date="2013-12" db="EMBL/GenBank/DDBJ databases">
        <title>NBRP : Genome information of microbial organism related human and environment.</title>
        <authorList>
            <person name="Hattori M."/>
            <person name="Oshima K."/>
            <person name="Inaba H."/>
            <person name="Suda W."/>
            <person name="Sakamoto M."/>
            <person name="Iino T."/>
            <person name="Kitahara M."/>
            <person name="Oshida Y."/>
            <person name="Iida T."/>
            <person name="Kudo T."/>
            <person name="Itoh T."/>
            <person name="Ahmed I."/>
            <person name="Ohkuma M."/>
        </authorList>
    </citation>
    <scope>NUCLEOTIDE SEQUENCE [LARGE SCALE GENOMIC DNA]</scope>
    <source>
        <strain evidence="1 2">JCM 21738</strain>
    </source>
</reference>
<dbReference type="EMBL" id="BAUW01000149">
    <property type="protein sequence ID" value="GAE48270.1"/>
    <property type="molecule type" value="Genomic_DNA"/>
</dbReference>
<dbReference type="RefSeq" id="WP_035210131.1">
    <property type="nucleotide sequence ID" value="NZ_BAUW01000149.1"/>
</dbReference>
<dbReference type="Proteomes" id="UP000018949">
    <property type="component" value="Unassembled WGS sequence"/>
</dbReference>
<dbReference type="eggNOG" id="ENOG5030DI2">
    <property type="taxonomic scope" value="Bacteria"/>
</dbReference>
<keyword evidence="2" id="KW-1185">Reference proteome</keyword>
<accession>W4RV13</accession>
<organism evidence="1 2">
    <name type="scientific">Mesobacillus boroniphilus JCM 21738</name>
    <dbReference type="NCBI Taxonomy" id="1294265"/>
    <lineage>
        <taxon>Bacteria</taxon>
        <taxon>Bacillati</taxon>
        <taxon>Bacillota</taxon>
        <taxon>Bacilli</taxon>
        <taxon>Bacillales</taxon>
        <taxon>Bacillaceae</taxon>
        <taxon>Mesobacillus</taxon>
    </lineage>
</organism>
<evidence type="ECO:0000313" key="2">
    <source>
        <dbReference type="Proteomes" id="UP000018949"/>
    </source>
</evidence>
<comment type="caution">
    <text evidence="1">The sequence shown here is derived from an EMBL/GenBank/DDBJ whole genome shotgun (WGS) entry which is preliminary data.</text>
</comment>
<dbReference type="AlphaFoldDB" id="W4RV13"/>
<protein>
    <submittedName>
        <fullName evidence="1">Uncharacterized protein</fullName>
    </submittedName>
</protein>
<sequence length="161" mass="18834">MGKKLPSTPDGRGRPKTNLTTELKATVNKIIALYREQVQPRGLISYNSIYKFAEELYETKQIEYRLKEHFWKKGHGRDLIDTANKVIQVVATNKEQSDKNKIVDTVDAVDKLFTGKAVDKRKLIASLKRNEDNLLRFQNENEKLQNVWRSECRNTRIERKE</sequence>
<name>W4RV13_9BACI</name>
<proteinExistence type="predicted"/>